<dbReference type="AlphaFoldDB" id="A0A5N6VV61"/>
<name>A0A5N6VV61_9EURO</name>
<keyword evidence="1" id="KW-0732">Signal</keyword>
<accession>A0A5N6VV61</accession>
<feature type="signal peptide" evidence="1">
    <location>
        <begin position="1"/>
        <end position="18"/>
    </location>
</feature>
<evidence type="ECO:0000256" key="1">
    <source>
        <dbReference type="SAM" id="SignalP"/>
    </source>
</evidence>
<reference evidence="3" key="1">
    <citation type="submission" date="2019-04" db="EMBL/GenBank/DDBJ databases">
        <title>Friends and foes A comparative genomics studyof 23 Aspergillus species from section Flavi.</title>
        <authorList>
            <consortium name="DOE Joint Genome Institute"/>
            <person name="Kjaerbolling I."/>
            <person name="Vesth T."/>
            <person name="Frisvad J.C."/>
            <person name="Nybo J.L."/>
            <person name="Theobald S."/>
            <person name="Kildgaard S."/>
            <person name="Isbrandt T."/>
            <person name="Kuo A."/>
            <person name="Sato A."/>
            <person name="Lyhne E.K."/>
            <person name="Kogle M.E."/>
            <person name="Wiebenga A."/>
            <person name="Kun R.S."/>
            <person name="Lubbers R.J."/>
            <person name="Makela M.R."/>
            <person name="Barry K."/>
            <person name="Chovatia M."/>
            <person name="Clum A."/>
            <person name="Daum C."/>
            <person name="Haridas S."/>
            <person name="He G."/>
            <person name="LaButti K."/>
            <person name="Lipzen A."/>
            <person name="Mondo S."/>
            <person name="Riley R."/>
            <person name="Salamov A."/>
            <person name="Simmons B.A."/>
            <person name="Magnuson J.K."/>
            <person name="Henrissat B."/>
            <person name="Mortensen U.H."/>
            <person name="Larsen T.O."/>
            <person name="Devries R.P."/>
            <person name="Grigoriev I.V."/>
            <person name="Machida M."/>
            <person name="Baker S.E."/>
            <person name="Andersen M.R."/>
        </authorList>
    </citation>
    <scope>NUCLEOTIDE SEQUENCE [LARGE SCALE GENOMIC DNA]</scope>
    <source>
        <strain evidence="3">CBS 130015</strain>
    </source>
</reference>
<protein>
    <submittedName>
        <fullName evidence="2">Uncharacterized protein</fullName>
    </submittedName>
</protein>
<sequence length="63" mass="7234">MFSALRLLVGQCLALVCGQIVISNLYKNLRSEIDRAKYSVYNPAMTPEHEPRVMDKRADHSRK</sequence>
<gene>
    <name evidence="2" type="ORF">BDV41DRAFT_304893</name>
</gene>
<proteinExistence type="predicted"/>
<evidence type="ECO:0000313" key="3">
    <source>
        <dbReference type="Proteomes" id="UP000325433"/>
    </source>
</evidence>
<dbReference type="EMBL" id="ML738334">
    <property type="protein sequence ID" value="KAE8312401.1"/>
    <property type="molecule type" value="Genomic_DNA"/>
</dbReference>
<keyword evidence="3" id="KW-1185">Reference proteome</keyword>
<evidence type="ECO:0000313" key="2">
    <source>
        <dbReference type="EMBL" id="KAE8312401.1"/>
    </source>
</evidence>
<feature type="chain" id="PRO_5024936540" evidence="1">
    <location>
        <begin position="19"/>
        <end position="63"/>
    </location>
</feature>
<organism evidence="2 3">
    <name type="scientific">Aspergillus transmontanensis</name>
    <dbReference type="NCBI Taxonomy" id="1034304"/>
    <lineage>
        <taxon>Eukaryota</taxon>
        <taxon>Fungi</taxon>
        <taxon>Dikarya</taxon>
        <taxon>Ascomycota</taxon>
        <taxon>Pezizomycotina</taxon>
        <taxon>Eurotiomycetes</taxon>
        <taxon>Eurotiomycetidae</taxon>
        <taxon>Eurotiales</taxon>
        <taxon>Aspergillaceae</taxon>
        <taxon>Aspergillus</taxon>
        <taxon>Aspergillus subgen. Circumdati</taxon>
    </lineage>
</organism>
<dbReference type="Proteomes" id="UP000325433">
    <property type="component" value="Unassembled WGS sequence"/>
</dbReference>